<sequence length="94" mass="10409">MEFKVLGKRDSGKLWLHCVAHPMVLFVKRGVAKPAQSVISSQTLSPICLGNNSAWGGRDFYHVSNGVEHELLWKLGSISGKIYNGDLPEGIFKR</sequence>
<protein>
    <submittedName>
        <fullName evidence="1">Uncharacterized protein</fullName>
    </submittedName>
</protein>
<gene>
    <name evidence="1" type="ORF">CEXT_40231</name>
</gene>
<proteinExistence type="predicted"/>
<dbReference type="AlphaFoldDB" id="A0AAV4UP13"/>
<keyword evidence="2" id="KW-1185">Reference proteome</keyword>
<comment type="caution">
    <text evidence="1">The sequence shown here is derived from an EMBL/GenBank/DDBJ whole genome shotgun (WGS) entry which is preliminary data.</text>
</comment>
<evidence type="ECO:0000313" key="2">
    <source>
        <dbReference type="Proteomes" id="UP001054945"/>
    </source>
</evidence>
<organism evidence="1 2">
    <name type="scientific">Caerostris extrusa</name>
    <name type="common">Bark spider</name>
    <name type="synonym">Caerostris bankana</name>
    <dbReference type="NCBI Taxonomy" id="172846"/>
    <lineage>
        <taxon>Eukaryota</taxon>
        <taxon>Metazoa</taxon>
        <taxon>Ecdysozoa</taxon>
        <taxon>Arthropoda</taxon>
        <taxon>Chelicerata</taxon>
        <taxon>Arachnida</taxon>
        <taxon>Araneae</taxon>
        <taxon>Araneomorphae</taxon>
        <taxon>Entelegynae</taxon>
        <taxon>Araneoidea</taxon>
        <taxon>Araneidae</taxon>
        <taxon>Caerostris</taxon>
    </lineage>
</organism>
<name>A0AAV4UP13_CAEEX</name>
<reference evidence="1 2" key="1">
    <citation type="submission" date="2021-06" db="EMBL/GenBank/DDBJ databases">
        <title>Caerostris extrusa draft genome.</title>
        <authorList>
            <person name="Kono N."/>
            <person name="Arakawa K."/>
        </authorList>
    </citation>
    <scope>NUCLEOTIDE SEQUENCE [LARGE SCALE GENOMIC DNA]</scope>
</reference>
<evidence type="ECO:0000313" key="1">
    <source>
        <dbReference type="EMBL" id="GIY59508.1"/>
    </source>
</evidence>
<accession>A0AAV4UP13</accession>
<dbReference type="EMBL" id="BPLR01013210">
    <property type="protein sequence ID" value="GIY59508.1"/>
    <property type="molecule type" value="Genomic_DNA"/>
</dbReference>
<dbReference type="Proteomes" id="UP001054945">
    <property type="component" value="Unassembled WGS sequence"/>
</dbReference>